<name>A0A428UE18_9HYPO</name>
<accession>A0A428UE18</accession>
<dbReference type="Proteomes" id="UP000288429">
    <property type="component" value="Unassembled WGS sequence"/>
</dbReference>
<sequence>MNDQTQFDECVDRGRRLWAALGTRLNSHGPDQDLQPYGGRYRLEVKPNVLSPLDEIEKNILEDLGDLPLLQNWTETTVFSWVADGCSYHNYVDRTGRALDENGSARMPWDYMMARVIADVTVADCITNLQWAIQDCITNKETQNAMLRAFRDYPPDGYPPFLDIFPEDEHGEPNDIFFGLLGTPNVKGTVRLLTNFAKLFGYKTIAKIRTTGISGGSPTVVICLESFAKGTRDTAHKEGSMSSEGKRRVVSDGMSGPESKKLYTEGGQAEN</sequence>
<proteinExistence type="predicted"/>
<dbReference type="EMBL" id="NIZV01000070">
    <property type="protein sequence ID" value="RSM12502.1"/>
    <property type="molecule type" value="Genomic_DNA"/>
</dbReference>
<keyword evidence="3" id="KW-1185">Reference proteome</keyword>
<feature type="region of interest" description="Disordered" evidence="1">
    <location>
        <begin position="233"/>
        <end position="271"/>
    </location>
</feature>
<organism evidence="2 3">
    <name type="scientific">Fusarium ambrosium</name>
    <dbReference type="NCBI Taxonomy" id="131363"/>
    <lineage>
        <taxon>Eukaryota</taxon>
        <taxon>Fungi</taxon>
        <taxon>Dikarya</taxon>
        <taxon>Ascomycota</taxon>
        <taxon>Pezizomycotina</taxon>
        <taxon>Sordariomycetes</taxon>
        <taxon>Hypocreomycetidae</taxon>
        <taxon>Hypocreales</taxon>
        <taxon>Nectriaceae</taxon>
        <taxon>Fusarium</taxon>
        <taxon>Fusarium solani species complex</taxon>
    </lineage>
</organism>
<evidence type="ECO:0000313" key="3">
    <source>
        <dbReference type="Proteomes" id="UP000288429"/>
    </source>
</evidence>
<dbReference type="AlphaFoldDB" id="A0A428UE18"/>
<comment type="caution">
    <text evidence="2">The sequence shown here is derived from an EMBL/GenBank/DDBJ whole genome shotgun (WGS) entry which is preliminary data.</text>
</comment>
<feature type="compositionally biased region" description="Basic and acidic residues" evidence="1">
    <location>
        <begin position="233"/>
        <end position="250"/>
    </location>
</feature>
<gene>
    <name evidence="2" type="ORF">CDV31_006343</name>
</gene>
<reference evidence="2 3" key="1">
    <citation type="submission" date="2017-06" db="EMBL/GenBank/DDBJ databases">
        <title>Cmopartive genomic analysis of Ambrosia Fusariam Clade fungi.</title>
        <authorList>
            <person name="Stajich J.E."/>
            <person name="Carrillo J."/>
            <person name="Kijimoto T."/>
            <person name="Eskalen A."/>
            <person name="O'Donnell K."/>
            <person name="Kasson M."/>
        </authorList>
    </citation>
    <scope>NUCLEOTIDE SEQUENCE [LARGE SCALE GENOMIC DNA]</scope>
    <source>
        <strain evidence="2 3">NRRL 20438</strain>
    </source>
</reference>
<protein>
    <submittedName>
        <fullName evidence="2">Uncharacterized protein</fullName>
    </submittedName>
</protein>
<evidence type="ECO:0000256" key="1">
    <source>
        <dbReference type="SAM" id="MobiDB-lite"/>
    </source>
</evidence>
<evidence type="ECO:0000313" key="2">
    <source>
        <dbReference type="EMBL" id="RSM12502.1"/>
    </source>
</evidence>